<keyword evidence="1" id="KW-0812">Transmembrane</keyword>
<protein>
    <recommendedName>
        <fullName evidence="4">MARVEL domain-containing protein</fullName>
    </recommendedName>
</protein>
<gene>
    <name evidence="2" type="ORF">HPB52_018749</name>
</gene>
<comment type="caution">
    <text evidence="2">The sequence shown here is derived from an EMBL/GenBank/DDBJ whole genome shotgun (WGS) entry which is preliminary data.</text>
</comment>
<dbReference type="Proteomes" id="UP000821837">
    <property type="component" value="Chromosome 1"/>
</dbReference>
<sequence length="162" mass="18067">MTKHLNYLNTFSGAMKVFQVVSGLMALTFLVYSHFDTESNHVLMDSHALFLSLISFCFFVTCTIILFAVLMGSTDVPYSIFYRVHGVLGSVAYIVASLTYITEANTRAADTPGLLAASLCVINSLTFFADTIIAYEPPILSPMIKKLQAQQERQRLRRGYMT</sequence>
<keyword evidence="1" id="KW-1133">Transmembrane helix</keyword>
<evidence type="ECO:0000256" key="1">
    <source>
        <dbReference type="SAM" id="Phobius"/>
    </source>
</evidence>
<organism evidence="2 3">
    <name type="scientific">Rhipicephalus sanguineus</name>
    <name type="common">Brown dog tick</name>
    <name type="synonym">Ixodes sanguineus</name>
    <dbReference type="NCBI Taxonomy" id="34632"/>
    <lineage>
        <taxon>Eukaryota</taxon>
        <taxon>Metazoa</taxon>
        <taxon>Ecdysozoa</taxon>
        <taxon>Arthropoda</taxon>
        <taxon>Chelicerata</taxon>
        <taxon>Arachnida</taxon>
        <taxon>Acari</taxon>
        <taxon>Parasitiformes</taxon>
        <taxon>Ixodida</taxon>
        <taxon>Ixodoidea</taxon>
        <taxon>Ixodidae</taxon>
        <taxon>Rhipicephalinae</taxon>
        <taxon>Rhipicephalus</taxon>
        <taxon>Rhipicephalus</taxon>
    </lineage>
</organism>
<keyword evidence="1" id="KW-0472">Membrane</keyword>
<dbReference type="EMBL" id="JABSTV010001245">
    <property type="protein sequence ID" value="KAH7984267.1"/>
    <property type="molecule type" value="Genomic_DNA"/>
</dbReference>
<name>A0A9D4YQK8_RHISA</name>
<accession>A0A9D4YQK8</accession>
<dbReference type="AlphaFoldDB" id="A0A9D4YQK8"/>
<feature type="transmembrane region" description="Helical" evidence="1">
    <location>
        <begin position="82"/>
        <end position="101"/>
    </location>
</feature>
<evidence type="ECO:0008006" key="4">
    <source>
        <dbReference type="Google" id="ProtNLM"/>
    </source>
</evidence>
<evidence type="ECO:0000313" key="3">
    <source>
        <dbReference type="Proteomes" id="UP000821837"/>
    </source>
</evidence>
<feature type="transmembrane region" description="Helical" evidence="1">
    <location>
        <begin position="17"/>
        <end position="35"/>
    </location>
</feature>
<evidence type="ECO:0000313" key="2">
    <source>
        <dbReference type="EMBL" id="KAH7984267.1"/>
    </source>
</evidence>
<reference evidence="2" key="2">
    <citation type="submission" date="2021-09" db="EMBL/GenBank/DDBJ databases">
        <authorList>
            <person name="Jia N."/>
            <person name="Wang J."/>
            <person name="Shi W."/>
            <person name="Du L."/>
            <person name="Sun Y."/>
            <person name="Zhan W."/>
            <person name="Jiang J."/>
            <person name="Wang Q."/>
            <person name="Zhang B."/>
            <person name="Ji P."/>
            <person name="Sakyi L.B."/>
            <person name="Cui X."/>
            <person name="Yuan T."/>
            <person name="Jiang B."/>
            <person name="Yang W."/>
            <person name="Lam T.T.-Y."/>
            <person name="Chang Q."/>
            <person name="Ding S."/>
            <person name="Wang X."/>
            <person name="Zhu J."/>
            <person name="Ruan X."/>
            <person name="Zhao L."/>
            <person name="Wei J."/>
            <person name="Que T."/>
            <person name="Du C."/>
            <person name="Cheng J."/>
            <person name="Dai P."/>
            <person name="Han X."/>
            <person name="Huang E."/>
            <person name="Gao Y."/>
            <person name="Liu J."/>
            <person name="Shao H."/>
            <person name="Ye R."/>
            <person name="Li L."/>
            <person name="Wei W."/>
            <person name="Wang X."/>
            <person name="Wang C."/>
            <person name="Huo Q."/>
            <person name="Li W."/>
            <person name="Guo W."/>
            <person name="Chen H."/>
            <person name="Chen S."/>
            <person name="Zhou L."/>
            <person name="Zhou L."/>
            <person name="Ni X."/>
            <person name="Tian J."/>
            <person name="Zhou Y."/>
            <person name="Sheng Y."/>
            <person name="Liu T."/>
            <person name="Pan Y."/>
            <person name="Xia L."/>
            <person name="Li J."/>
            <person name="Zhao F."/>
            <person name="Cao W."/>
        </authorList>
    </citation>
    <scope>NUCLEOTIDE SEQUENCE</scope>
    <source>
        <strain evidence="2">Rsan-2018</strain>
        <tissue evidence="2">Larvae</tissue>
    </source>
</reference>
<reference evidence="2" key="1">
    <citation type="journal article" date="2020" name="Cell">
        <title>Large-Scale Comparative Analyses of Tick Genomes Elucidate Their Genetic Diversity and Vector Capacities.</title>
        <authorList>
            <consortium name="Tick Genome and Microbiome Consortium (TIGMIC)"/>
            <person name="Jia N."/>
            <person name="Wang J."/>
            <person name="Shi W."/>
            <person name="Du L."/>
            <person name="Sun Y."/>
            <person name="Zhan W."/>
            <person name="Jiang J.F."/>
            <person name="Wang Q."/>
            <person name="Zhang B."/>
            <person name="Ji P."/>
            <person name="Bell-Sakyi L."/>
            <person name="Cui X.M."/>
            <person name="Yuan T.T."/>
            <person name="Jiang B.G."/>
            <person name="Yang W.F."/>
            <person name="Lam T.T."/>
            <person name="Chang Q.C."/>
            <person name="Ding S.J."/>
            <person name="Wang X.J."/>
            <person name="Zhu J.G."/>
            <person name="Ruan X.D."/>
            <person name="Zhao L."/>
            <person name="Wei J.T."/>
            <person name="Ye R.Z."/>
            <person name="Que T.C."/>
            <person name="Du C.H."/>
            <person name="Zhou Y.H."/>
            <person name="Cheng J.X."/>
            <person name="Dai P.F."/>
            <person name="Guo W.B."/>
            <person name="Han X.H."/>
            <person name="Huang E.J."/>
            <person name="Li L.F."/>
            <person name="Wei W."/>
            <person name="Gao Y.C."/>
            <person name="Liu J.Z."/>
            <person name="Shao H.Z."/>
            <person name="Wang X."/>
            <person name="Wang C.C."/>
            <person name="Yang T.C."/>
            <person name="Huo Q.B."/>
            <person name="Li W."/>
            <person name="Chen H.Y."/>
            <person name="Chen S.E."/>
            <person name="Zhou L.G."/>
            <person name="Ni X.B."/>
            <person name="Tian J.H."/>
            <person name="Sheng Y."/>
            <person name="Liu T."/>
            <person name="Pan Y.S."/>
            <person name="Xia L.Y."/>
            <person name="Li J."/>
            <person name="Zhao F."/>
            <person name="Cao W.C."/>
        </authorList>
    </citation>
    <scope>NUCLEOTIDE SEQUENCE</scope>
    <source>
        <strain evidence="2">Rsan-2018</strain>
    </source>
</reference>
<feature type="transmembrane region" description="Helical" evidence="1">
    <location>
        <begin position="47"/>
        <end position="70"/>
    </location>
</feature>
<keyword evidence="3" id="KW-1185">Reference proteome</keyword>
<proteinExistence type="predicted"/>
<feature type="transmembrane region" description="Helical" evidence="1">
    <location>
        <begin position="113"/>
        <end position="135"/>
    </location>
</feature>